<accession>A0A1I4LM75</accession>
<dbReference type="GO" id="GO:0003677">
    <property type="term" value="F:DNA binding"/>
    <property type="evidence" value="ECO:0007669"/>
    <property type="project" value="UniProtKB-KW"/>
</dbReference>
<evidence type="ECO:0000313" key="2">
    <source>
        <dbReference type="EMBL" id="SFL92208.1"/>
    </source>
</evidence>
<evidence type="ECO:0000313" key="3">
    <source>
        <dbReference type="Proteomes" id="UP000199561"/>
    </source>
</evidence>
<name>A0A1I4LM75_9PROT</name>
<dbReference type="AlphaFoldDB" id="A0A1I4LM75"/>
<dbReference type="Proteomes" id="UP000199561">
    <property type="component" value="Unassembled WGS sequence"/>
</dbReference>
<dbReference type="GO" id="GO:0006355">
    <property type="term" value="P:regulation of DNA-templated transcription"/>
    <property type="evidence" value="ECO:0007669"/>
    <property type="project" value="InterPro"/>
</dbReference>
<dbReference type="InterPro" id="IPR005158">
    <property type="entry name" value="BTAD"/>
</dbReference>
<dbReference type="STRING" id="52442.SAMN05421880_102136"/>
<keyword evidence="2" id="KW-0238">DNA-binding</keyword>
<dbReference type="SUPFAM" id="SSF48452">
    <property type="entry name" value="TPR-like"/>
    <property type="match status" value="1"/>
</dbReference>
<dbReference type="Gene3D" id="1.10.10.10">
    <property type="entry name" value="Winged helix-like DNA-binding domain superfamily/Winged helix DNA-binding domain"/>
    <property type="match status" value="1"/>
</dbReference>
<dbReference type="Pfam" id="PF03704">
    <property type="entry name" value="BTAD"/>
    <property type="match status" value="1"/>
</dbReference>
<dbReference type="InterPro" id="IPR016032">
    <property type="entry name" value="Sig_transdc_resp-reg_C-effctor"/>
</dbReference>
<evidence type="ECO:0000259" key="1">
    <source>
        <dbReference type="SMART" id="SM01043"/>
    </source>
</evidence>
<organism evidence="2 3">
    <name type="scientific">Nitrosomonas nitrosa</name>
    <dbReference type="NCBI Taxonomy" id="52442"/>
    <lineage>
        <taxon>Bacteria</taxon>
        <taxon>Pseudomonadati</taxon>
        <taxon>Pseudomonadota</taxon>
        <taxon>Betaproteobacteria</taxon>
        <taxon>Nitrosomonadales</taxon>
        <taxon>Nitrosomonadaceae</taxon>
        <taxon>Nitrosomonas</taxon>
    </lineage>
</organism>
<dbReference type="SMART" id="SM01043">
    <property type="entry name" value="BTAD"/>
    <property type="match status" value="1"/>
</dbReference>
<dbReference type="PANTHER" id="PTHR35807">
    <property type="entry name" value="TRANSCRIPTIONAL REGULATOR REDD-RELATED"/>
    <property type="match status" value="1"/>
</dbReference>
<protein>
    <submittedName>
        <fullName evidence="2">DNA-binding transcriptional activator of the SARP family</fullName>
    </submittedName>
</protein>
<dbReference type="SUPFAM" id="SSF46894">
    <property type="entry name" value="C-terminal effector domain of the bipartite response regulators"/>
    <property type="match status" value="1"/>
</dbReference>
<keyword evidence="3" id="KW-1185">Reference proteome</keyword>
<feature type="domain" description="Bacterial transcriptional activator" evidence="1">
    <location>
        <begin position="191"/>
        <end position="326"/>
    </location>
</feature>
<dbReference type="InterPro" id="IPR011990">
    <property type="entry name" value="TPR-like_helical_dom_sf"/>
</dbReference>
<dbReference type="InterPro" id="IPR051677">
    <property type="entry name" value="AfsR-DnrI-RedD_regulator"/>
</dbReference>
<dbReference type="EMBL" id="FOUF01000002">
    <property type="protein sequence ID" value="SFL92208.1"/>
    <property type="molecule type" value="Genomic_DNA"/>
</dbReference>
<dbReference type="Gene3D" id="1.25.40.10">
    <property type="entry name" value="Tetratricopeptide repeat domain"/>
    <property type="match status" value="1"/>
</dbReference>
<proteinExistence type="predicted"/>
<reference evidence="2 3" key="1">
    <citation type="submission" date="2016-10" db="EMBL/GenBank/DDBJ databases">
        <authorList>
            <person name="de Groot N.N."/>
        </authorList>
    </citation>
    <scope>NUCLEOTIDE SEQUENCE [LARGE SCALE GENOMIC DNA]</scope>
    <source>
        <strain evidence="2 3">Nm146</strain>
    </source>
</reference>
<dbReference type="RefSeq" id="WP_090666060.1">
    <property type="nucleotide sequence ID" value="NZ_FOUF01000002.1"/>
</dbReference>
<dbReference type="InterPro" id="IPR036388">
    <property type="entry name" value="WH-like_DNA-bd_sf"/>
</dbReference>
<sequence>MINKINEYQYLLIEAHSWLKEGNMEKALIPLRAGLRIGHENNFILPDYQWDPSVLSHLLALALQSGIEVIYVQSLIRHHHIKAESHELESWPWPIRVFTLGRFEVLLDRVPLHFARKTQHKPLELLKCLCAYGGQASQSRLIDDLWPDSNGDAAEQALRTTLHRLRKLLNHEQSIRMKDRYLSFDPGFVWVDSLVFNRVAHLPDATPISIQQALDWYRGCFLEGESACWVLNFRDRLRAHYVDMAEQFGTLLEQNGKWQDAAACYLKAIEAEPVAELFYHRLMICYARLSRRTEALFTYQRLRHALRSHLGIGPSQETSLLYQKLIAA</sequence>
<gene>
    <name evidence="2" type="ORF">SAMN05421880_102136</name>
</gene>